<gene>
    <name evidence="1" type="ORF">PPUN14671_17070</name>
</gene>
<proteinExistence type="predicted"/>
<comment type="caution">
    <text evidence="1">The sequence shown here is derived from an EMBL/GenBank/DDBJ whole genome shotgun (WGS) entry which is preliminary data.</text>
</comment>
<dbReference type="AlphaFoldDB" id="A0AA37RIM0"/>
<evidence type="ECO:0000313" key="1">
    <source>
        <dbReference type="EMBL" id="GLO34874.1"/>
    </source>
</evidence>
<dbReference type="Proteomes" id="UP001161257">
    <property type="component" value="Unassembled WGS sequence"/>
</dbReference>
<protein>
    <submittedName>
        <fullName evidence="1">Uncharacterized protein</fullName>
    </submittedName>
</protein>
<name>A0AA37RIM0_PSEPU</name>
<evidence type="ECO:0000313" key="2">
    <source>
        <dbReference type="Proteomes" id="UP001161257"/>
    </source>
</evidence>
<accession>A0AA37RIM0</accession>
<sequence length="142" mass="16394">MPHPATEGGACMEKAMSNYNCAYVREHYGVPAEVGRRVIANGEPGVIMADRGHYIGVILDSAPKKRIRNYHPTWEMQYGEMAEKLPLKRYQVLVAGWDWWDITNRTIVDVFASTPSQAKYKTYERCEYHDIECMFGFKVRRA</sequence>
<dbReference type="EMBL" id="BSKJ01000003">
    <property type="protein sequence ID" value="GLO34874.1"/>
    <property type="molecule type" value="Genomic_DNA"/>
</dbReference>
<organism evidence="1 2">
    <name type="scientific">Pseudomonas putida</name>
    <name type="common">Arthrobacter siderocapsulatus</name>
    <dbReference type="NCBI Taxonomy" id="303"/>
    <lineage>
        <taxon>Bacteria</taxon>
        <taxon>Pseudomonadati</taxon>
        <taxon>Pseudomonadota</taxon>
        <taxon>Gammaproteobacteria</taxon>
        <taxon>Pseudomonadales</taxon>
        <taxon>Pseudomonadaceae</taxon>
        <taxon>Pseudomonas</taxon>
    </lineage>
</organism>
<reference evidence="1" key="1">
    <citation type="submission" date="2023-01" db="EMBL/GenBank/DDBJ databases">
        <title>Whole-genome sequence of Pseudomonas putida NBRC 14671.</title>
        <authorList>
            <person name="Morohoshi T."/>
            <person name="Someya N."/>
        </authorList>
    </citation>
    <scope>NUCLEOTIDE SEQUENCE</scope>
    <source>
        <strain evidence="1">NBRC 14671</strain>
    </source>
</reference>